<evidence type="ECO:0000256" key="1">
    <source>
        <dbReference type="SAM" id="Phobius"/>
    </source>
</evidence>
<dbReference type="Proteomes" id="UP001060771">
    <property type="component" value="Chromosome"/>
</dbReference>
<keyword evidence="1" id="KW-0472">Membrane</keyword>
<dbReference type="RefSeq" id="WP_243680796.1">
    <property type="nucleotide sequence ID" value="NZ_AP026830.1"/>
</dbReference>
<keyword evidence="3" id="KW-1185">Reference proteome</keyword>
<feature type="transmembrane region" description="Helical" evidence="1">
    <location>
        <begin position="6"/>
        <end position="26"/>
    </location>
</feature>
<dbReference type="EMBL" id="AP026830">
    <property type="protein sequence ID" value="BDR92393.1"/>
    <property type="molecule type" value="Genomic_DNA"/>
</dbReference>
<name>A0ABN6SSJ8_9CREN</name>
<evidence type="ECO:0000313" key="2">
    <source>
        <dbReference type="EMBL" id="BDR92393.1"/>
    </source>
</evidence>
<dbReference type="GeneID" id="76207036"/>
<keyword evidence="1" id="KW-1133">Transmembrane helix</keyword>
<organism evidence="2 3">
    <name type="scientific">Vulcanisaeta souniana JCM 11219</name>
    <dbReference type="NCBI Taxonomy" id="1293586"/>
    <lineage>
        <taxon>Archaea</taxon>
        <taxon>Thermoproteota</taxon>
        <taxon>Thermoprotei</taxon>
        <taxon>Thermoproteales</taxon>
        <taxon>Thermoproteaceae</taxon>
        <taxon>Vulcanisaeta</taxon>
    </lineage>
</organism>
<accession>A0ABN6SSJ8</accession>
<proteinExistence type="predicted"/>
<reference evidence="3" key="1">
    <citation type="submission" date="2022-09" db="EMBL/GenBank/DDBJ databases">
        <title>Complete genome sequence of Vulcanisaeta souniana.</title>
        <authorList>
            <person name="Kato S."/>
            <person name="Itoh T."/>
            <person name="Ohkuma M."/>
        </authorList>
    </citation>
    <scope>NUCLEOTIDE SEQUENCE [LARGE SCALE GENOMIC DNA]</scope>
    <source>
        <strain evidence="3">JCM 11219</strain>
    </source>
</reference>
<gene>
    <name evidence="2" type="ORF">Vsou_14860</name>
</gene>
<sequence length="62" mass="6990">MMFMRWVIYALVSVVVVIAAISLMQLHMPHGSVIIMAMHSMPYSMVLLSPRYALSAPWATHT</sequence>
<keyword evidence="1" id="KW-0812">Transmembrane</keyword>
<evidence type="ECO:0000313" key="3">
    <source>
        <dbReference type="Proteomes" id="UP001060771"/>
    </source>
</evidence>
<protein>
    <submittedName>
        <fullName evidence="2">Uncharacterized protein</fullName>
    </submittedName>
</protein>